<comment type="catalytic activity">
    <reaction evidence="3">
        <text>dTDP-4-dehydro-6-deoxy-alpha-D-glucose = dTDP-4-dehydro-beta-L-rhamnose</text>
        <dbReference type="Rhea" id="RHEA:16969"/>
        <dbReference type="ChEBI" id="CHEBI:57649"/>
        <dbReference type="ChEBI" id="CHEBI:62830"/>
        <dbReference type="EC" id="5.1.3.13"/>
    </reaction>
</comment>
<keyword evidence="5" id="KW-1185">Reference proteome</keyword>
<dbReference type="EC" id="5.1.3.13" evidence="3"/>
<dbReference type="GO" id="GO:0000271">
    <property type="term" value="P:polysaccharide biosynthetic process"/>
    <property type="evidence" value="ECO:0007669"/>
    <property type="project" value="TreeGrafter"/>
</dbReference>
<dbReference type="InterPro" id="IPR014710">
    <property type="entry name" value="RmlC-like_jellyroll"/>
</dbReference>
<comment type="caution">
    <text evidence="4">The sequence shown here is derived from an EMBL/GenBank/DDBJ whole genome shotgun (WGS) entry which is preliminary data.</text>
</comment>
<dbReference type="InterPro" id="IPR000888">
    <property type="entry name" value="RmlC-like"/>
</dbReference>
<feature type="active site" description="Proton donor" evidence="1">
    <location>
        <position position="132"/>
    </location>
</feature>
<dbReference type="InterPro" id="IPR011051">
    <property type="entry name" value="RmlC_Cupin_sf"/>
</dbReference>
<proteinExistence type="inferred from homology"/>
<dbReference type="NCBIfam" id="TIGR01221">
    <property type="entry name" value="rmlC"/>
    <property type="match status" value="1"/>
</dbReference>
<dbReference type="OrthoDB" id="9800680at2"/>
<accession>A0A4R2RLG6</accession>
<dbReference type="SUPFAM" id="SSF51182">
    <property type="entry name" value="RmlC-like cupins"/>
    <property type="match status" value="1"/>
</dbReference>
<dbReference type="CDD" id="cd00438">
    <property type="entry name" value="cupin_RmlC"/>
    <property type="match status" value="1"/>
</dbReference>
<organism evidence="4 5">
    <name type="scientific">Baia soyae</name>
    <dbReference type="NCBI Taxonomy" id="1544746"/>
    <lineage>
        <taxon>Bacteria</taxon>
        <taxon>Bacillati</taxon>
        <taxon>Bacillota</taxon>
        <taxon>Bacilli</taxon>
        <taxon>Bacillales</taxon>
        <taxon>Thermoactinomycetaceae</taxon>
        <taxon>Baia</taxon>
    </lineage>
</organism>
<comment type="similarity">
    <text evidence="3">Belongs to the dTDP-4-dehydrorhamnose 3,5-epimerase family.</text>
</comment>
<sequence length="177" mass="20514">MIFKELELKGAYVIELEPIVDHRGLFARTWCEKEFSAQGLTTNWVQCNISVNRKKGTIRGMHYQAPPYEEVKLVHCVKGAIYDVIIDLRPESATFKKWTSVLLGGENRNSLYIPEGFAHGFQTLEDETEVFYQMGQYFHPDSVQGVRFNDPAFQIEWPDSEHTAISEKDLSYEDFRL</sequence>
<gene>
    <name evidence="4" type="ORF">EDD57_1472</name>
</gene>
<dbReference type="Pfam" id="PF00908">
    <property type="entry name" value="dTDP_sugar_isom"/>
    <property type="match status" value="1"/>
</dbReference>
<evidence type="ECO:0000313" key="5">
    <source>
        <dbReference type="Proteomes" id="UP000294746"/>
    </source>
</evidence>
<keyword evidence="3" id="KW-0413">Isomerase</keyword>
<dbReference type="AlphaFoldDB" id="A0A4R2RLG6"/>
<evidence type="ECO:0000313" key="4">
    <source>
        <dbReference type="EMBL" id="TCP63728.1"/>
    </source>
</evidence>
<feature type="site" description="Participates in a stacking interaction with the thymidine ring of dTDP-4-oxo-6-deoxyglucose" evidence="2">
    <location>
        <position position="138"/>
    </location>
</feature>
<name>A0A4R2RLG6_9BACL</name>
<dbReference type="Gene3D" id="2.60.120.10">
    <property type="entry name" value="Jelly Rolls"/>
    <property type="match status" value="1"/>
</dbReference>
<protein>
    <recommendedName>
        <fullName evidence="3">dTDP-4-dehydrorhamnose 3,5-epimerase</fullName>
        <ecNumber evidence="3">5.1.3.13</ecNumber>
    </recommendedName>
    <alternativeName>
        <fullName evidence="3">Thymidine diphospho-4-keto-rhamnose 3,5-epimerase</fullName>
    </alternativeName>
</protein>
<dbReference type="GO" id="GO:0019305">
    <property type="term" value="P:dTDP-rhamnose biosynthetic process"/>
    <property type="evidence" value="ECO:0007669"/>
    <property type="project" value="UniProtKB-UniRule"/>
</dbReference>
<comment type="subunit">
    <text evidence="3">Homodimer.</text>
</comment>
<comment type="pathway">
    <text evidence="3">Carbohydrate biosynthesis; dTDP-L-rhamnose biosynthesis.</text>
</comment>
<dbReference type="GO" id="GO:0005829">
    <property type="term" value="C:cytosol"/>
    <property type="evidence" value="ECO:0007669"/>
    <property type="project" value="TreeGrafter"/>
</dbReference>
<feature type="active site" description="Proton acceptor" evidence="1">
    <location>
        <position position="62"/>
    </location>
</feature>
<reference evidence="4 5" key="1">
    <citation type="submission" date="2019-03" db="EMBL/GenBank/DDBJ databases">
        <title>Genomic Encyclopedia of Type Strains, Phase IV (KMG-IV): sequencing the most valuable type-strain genomes for metagenomic binning, comparative biology and taxonomic classification.</title>
        <authorList>
            <person name="Goeker M."/>
        </authorList>
    </citation>
    <scope>NUCLEOTIDE SEQUENCE [LARGE SCALE GENOMIC DNA]</scope>
    <source>
        <strain evidence="4 5">DSM 46831</strain>
    </source>
</reference>
<evidence type="ECO:0000256" key="3">
    <source>
        <dbReference type="RuleBase" id="RU364069"/>
    </source>
</evidence>
<evidence type="ECO:0000256" key="1">
    <source>
        <dbReference type="PIRSR" id="PIRSR600888-1"/>
    </source>
</evidence>
<comment type="function">
    <text evidence="3">Catalyzes the epimerization of the C3' and C5'positions of dTDP-6-deoxy-D-xylo-4-hexulose, forming dTDP-6-deoxy-L-lyxo-4-hexulose.</text>
</comment>
<evidence type="ECO:0000256" key="2">
    <source>
        <dbReference type="PIRSR" id="PIRSR600888-3"/>
    </source>
</evidence>
<dbReference type="Proteomes" id="UP000294746">
    <property type="component" value="Unassembled WGS sequence"/>
</dbReference>
<dbReference type="RefSeq" id="WP_131849731.1">
    <property type="nucleotide sequence ID" value="NZ_SLXV01000047.1"/>
</dbReference>
<dbReference type="GO" id="GO:0008830">
    <property type="term" value="F:dTDP-4-dehydrorhamnose 3,5-epimerase activity"/>
    <property type="evidence" value="ECO:0007669"/>
    <property type="project" value="UniProtKB-UniRule"/>
</dbReference>
<dbReference type="PANTHER" id="PTHR21047:SF2">
    <property type="entry name" value="THYMIDINE DIPHOSPHO-4-KETO-RHAMNOSE 3,5-EPIMERASE"/>
    <property type="match status" value="1"/>
</dbReference>
<dbReference type="UniPathway" id="UPA00124"/>
<dbReference type="EMBL" id="SLXV01000047">
    <property type="protein sequence ID" value="TCP63728.1"/>
    <property type="molecule type" value="Genomic_DNA"/>
</dbReference>
<dbReference type="PANTHER" id="PTHR21047">
    <property type="entry name" value="DTDP-6-DEOXY-D-GLUCOSE-3,5 EPIMERASE"/>
    <property type="match status" value="1"/>
</dbReference>